<dbReference type="InterPro" id="IPR006121">
    <property type="entry name" value="HMA_dom"/>
</dbReference>
<feature type="compositionally biased region" description="Basic and acidic residues" evidence="5">
    <location>
        <begin position="78"/>
        <end position="109"/>
    </location>
</feature>
<comment type="similarity">
    <text evidence="4">Belongs to the HIPP family.</text>
</comment>
<evidence type="ECO:0000256" key="4">
    <source>
        <dbReference type="ARBA" id="ARBA00024045"/>
    </source>
</evidence>
<dbReference type="PANTHER" id="PTHR45868:SF14">
    <property type="entry name" value="OS08G0205500 PROTEIN"/>
    <property type="match status" value="1"/>
</dbReference>
<keyword evidence="3" id="KW-0636">Prenylation</keyword>
<evidence type="ECO:0008006" key="8">
    <source>
        <dbReference type="Google" id="ProtNLM"/>
    </source>
</evidence>
<dbReference type="CDD" id="cd00371">
    <property type="entry name" value="HMA"/>
    <property type="match status" value="1"/>
</dbReference>
<keyword evidence="7" id="KW-1185">Reference proteome</keyword>
<name>A0AAQ3L5R0_9LILI</name>
<dbReference type="GO" id="GO:0046872">
    <property type="term" value="F:metal ion binding"/>
    <property type="evidence" value="ECO:0007669"/>
    <property type="project" value="UniProtKB-KW"/>
</dbReference>
<gene>
    <name evidence="6" type="ORF">Cni_G27498</name>
</gene>
<proteinExistence type="inferred from homology"/>
<evidence type="ECO:0000256" key="2">
    <source>
        <dbReference type="ARBA" id="ARBA00022723"/>
    </source>
</evidence>
<dbReference type="PANTHER" id="PTHR45868">
    <property type="entry name" value="HEAVY METAL-ASSOCIATED ISOPRENYLATED PLANT PROTEIN 33-RELATED"/>
    <property type="match status" value="1"/>
</dbReference>
<dbReference type="SUPFAM" id="SSF55008">
    <property type="entry name" value="HMA, heavy metal-associated domain"/>
    <property type="match status" value="1"/>
</dbReference>
<keyword evidence="2" id="KW-0479">Metal-binding</keyword>
<accession>A0AAQ3L5R0</accession>
<reference evidence="6 7" key="1">
    <citation type="submission" date="2023-10" db="EMBL/GenBank/DDBJ databases">
        <title>Chromosome-scale genome assembly provides insights into flower coloration mechanisms of Canna indica.</title>
        <authorList>
            <person name="Li C."/>
        </authorList>
    </citation>
    <scope>NUCLEOTIDE SEQUENCE [LARGE SCALE GENOMIC DNA]</scope>
    <source>
        <tissue evidence="6">Flower</tissue>
    </source>
</reference>
<keyword evidence="3" id="KW-0449">Lipoprotein</keyword>
<keyword evidence="1" id="KW-0488">Methylation</keyword>
<dbReference type="EMBL" id="CP136898">
    <property type="protein sequence ID" value="WOL18701.1"/>
    <property type="molecule type" value="Genomic_DNA"/>
</dbReference>
<dbReference type="AlphaFoldDB" id="A0AAQ3L5R0"/>
<evidence type="ECO:0000256" key="5">
    <source>
        <dbReference type="SAM" id="MobiDB-lite"/>
    </source>
</evidence>
<evidence type="ECO:0000256" key="3">
    <source>
        <dbReference type="ARBA" id="ARBA00023289"/>
    </source>
</evidence>
<feature type="compositionally biased region" description="Polar residues" evidence="5">
    <location>
        <begin position="142"/>
        <end position="156"/>
    </location>
</feature>
<sequence>MTKEENLKRVELKVSVNCCDGCKKKVLKALSMKGVLRTDIHPTLPRVTVIGNVDAGILIKRLSKVGKTAEVFPQGENKSSESPEKKPEKPCNKEKDKDAEKANPKKEKSANSSDANKNNESKSNGDDDDVRKANASEKEITDSTAKNTSPERTMSSYPTIVPQMSYMMNPGMVHARVYYPMPPCYTMCAHPSPAAYYQMPVEGAAYRPLPPPLQSQATAFGDYFNEDNTVGCKIM</sequence>
<evidence type="ECO:0000313" key="6">
    <source>
        <dbReference type="EMBL" id="WOL18701.1"/>
    </source>
</evidence>
<dbReference type="Gene3D" id="3.30.70.100">
    <property type="match status" value="1"/>
</dbReference>
<evidence type="ECO:0000256" key="1">
    <source>
        <dbReference type="ARBA" id="ARBA00022481"/>
    </source>
</evidence>
<protein>
    <recommendedName>
        <fullName evidence="8">HMA domain-containing protein</fullName>
    </recommendedName>
</protein>
<dbReference type="Proteomes" id="UP001327560">
    <property type="component" value="Chromosome 9"/>
</dbReference>
<feature type="compositionally biased region" description="Basic and acidic residues" evidence="5">
    <location>
        <begin position="117"/>
        <end position="141"/>
    </location>
</feature>
<feature type="region of interest" description="Disordered" evidence="5">
    <location>
        <begin position="70"/>
        <end position="156"/>
    </location>
</feature>
<dbReference type="InterPro" id="IPR036163">
    <property type="entry name" value="HMA_dom_sf"/>
</dbReference>
<organism evidence="6 7">
    <name type="scientific">Canna indica</name>
    <name type="common">Indian-shot</name>
    <dbReference type="NCBI Taxonomy" id="4628"/>
    <lineage>
        <taxon>Eukaryota</taxon>
        <taxon>Viridiplantae</taxon>
        <taxon>Streptophyta</taxon>
        <taxon>Embryophyta</taxon>
        <taxon>Tracheophyta</taxon>
        <taxon>Spermatophyta</taxon>
        <taxon>Magnoliopsida</taxon>
        <taxon>Liliopsida</taxon>
        <taxon>Zingiberales</taxon>
        <taxon>Cannaceae</taxon>
        <taxon>Canna</taxon>
    </lineage>
</organism>
<evidence type="ECO:0000313" key="7">
    <source>
        <dbReference type="Proteomes" id="UP001327560"/>
    </source>
</evidence>